<gene>
    <name evidence="1" type="ORF">EEDITHA_LOCUS10760</name>
</gene>
<sequence length="89" mass="10118">MNCSKVVWERLTKTTTKVNIAVILKFATKSNFCNFQVVKAAANLATIIFNDGYVALLDVVEELGISIGENLFNYCHEIDRKRIEDADRY</sequence>
<reference evidence="1" key="1">
    <citation type="submission" date="2022-03" db="EMBL/GenBank/DDBJ databases">
        <authorList>
            <person name="Tunstrom K."/>
        </authorList>
    </citation>
    <scope>NUCLEOTIDE SEQUENCE</scope>
</reference>
<name>A0AAU9U819_EUPED</name>
<evidence type="ECO:0000313" key="2">
    <source>
        <dbReference type="Proteomes" id="UP001153954"/>
    </source>
</evidence>
<protein>
    <submittedName>
        <fullName evidence="1">Uncharacterized protein</fullName>
    </submittedName>
</protein>
<dbReference type="EMBL" id="CAKOGL010000015">
    <property type="protein sequence ID" value="CAH2095288.1"/>
    <property type="molecule type" value="Genomic_DNA"/>
</dbReference>
<dbReference type="Proteomes" id="UP001153954">
    <property type="component" value="Unassembled WGS sequence"/>
</dbReference>
<accession>A0AAU9U819</accession>
<keyword evidence="2" id="KW-1185">Reference proteome</keyword>
<dbReference type="AlphaFoldDB" id="A0AAU9U819"/>
<evidence type="ECO:0000313" key="1">
    <source>
        <dbReference type="EMBL" id="CAH2095288.1"/>
    </source>
</evidence>
<proteinExistence type="predicted"/>
<organism evidence="1 2">
    <name type="scientific">Euphydryas editha</name>
    <name type="common">Edith's checkerspot</name>
    <dbReference type="NCBI Taxonomy" id="104508"/>
    <lineage>
        <taxon>Eukaryota</taxon>
        <taxon>Metazoa</taxon>
        <taxon>Ecdysozoa</taxon>
        <taxon>Arthropoda</taxon>
        <taxon>Hexapoda</taxon>
        <taxon>Insecta</taxon>
        <taxon>Pterygota</taxon>
        <taxon>Neoptera</taxon>
        <taxon>Endopterygota</taxon>
        <taxon>Lepidoptera</taxon>
        <taxon>Glossata</taxon>
        <taxon>Ditrysia</taxon>
        <taxon>Papilionoidea</taxon>
        <taxon>Nymphalidae</taxon>
        <taxon>Nymphalinae</taxon>
        <taxon>Euphydryas</taxon>
    </lineage>
</organism>
<comment type="caution">
    <text evidence="1">The sequence shown here is derived from an EMBL/GenBank/DDBJ whole genome shotgun (WGS) entry which is preliminary data.</text>
</comment>